<feature type="compositionally biased region" description="Basic and acidic residues" evidence="1">
    <location>
        <begin position="342"/>
        <end position="352"/>
    </location>
</feature>
<dbReference type="OMA" id="LWAHEAP"/>
<organism evidence="2 3">
    <name type="scientific">Leptomonas seymouri</name>
    <dbReference type="NCBI Taxonomy" id="5684"/>
    <lineage>
        <taxon>Eukaryota</taxon>
        <taxon>Discoba</taxon>
        <taxon>Euglenozoa</taxon>
        <taxon>Kinetoplastea</taxon>
        <taxon>Metakinetoplastina</taxon>
        <taxon>Trypanosomatida</taxon>
        <taxon>Trypanosomatidae</taxon>
        <taxon>Leishmaniinae</taxon>
        <taxon>Leptomonas</taxon>
    </lineage>
</organism>
<evidence type="ECO:0000313" key="2">
    <source>
        <dbReference type="EMBL" id="KPI84605.1"/>
    </source>
</evidence>
<proteinExistence type="predicted"/>
<dbReference type="VEuPathDB" id="TriTrypDB:Lsey_0245_0040"/>
<reference evidence="2 3" key="1">
    <citation type="journal article" date="2015" name="PLoS Pathog.">
        <title>Leptomonas seymouri: Adaptations to the Dixenous Life Cycle Analyzed by Genome Sequencing, Transcriptome Profiling and Co-infection with Leishmania donovani.</title>
        <authorList>
            <person name="Kraeva N."/>
            <person name="Butenko A."/>
            <person name="Hlavacova J."/>
            <person name="Kostygov A."/>
            <person name="Myskova J."/>
            <person name="Grybchuk D."/>
            <person name="Lestinova T."/>
            <person name="Votypka J."/>
            <person name="Volf P."/>
            <person name="Opperdoes F."/>
            <person name="Flegontov P."/>
            <person name="Lukes J."/>
            <person name="Yurchenko V."/>
        </authorList>
    </citation>
    <scope>NUCLEOTIDE SEQUENCE [LARGE SCALE GENOMIC DNA]</scope>
    <source>
        <strain evidence="2 3">ATCC 30220</strain>
    </source>
</reference>
<dbReference type="OrthoDB" id="267675at2759"/>
<feature type="region of interest" description="Disordered" evidence="1">
    <location>
        <begin position="395"/>
        <end position="468"/>
    </location>
</feature>
<sequence length="516" mass="53788">MPHGLSSSLPPQRVDTTAETSLVHAMPGVSRLMVAPHPGASLSTSRSNNGDIPSSGALWRMAVVNPQPPHLVALSFHRPWPVELSWRRSKPLTRRLTTTVTATTALQGKAIRQSKSSGRAQSLPRGPVTRVNVVPVRVETDVTGAKQSRVDASPLSHVVVAPSEQRLSVSFPQLPSSPLAPDSSFLITDGDAEISSPVPMAATCRGRADTPKSAPGAAVDVPTAEPDLFSTSAPHFAGTTAVDTSCTPSKLLYKADAPQSDYARTHRLPQLFSEMVRDLAMAQPQSTAPDSDESGVVMQWIQHWFRNRYDRAQASPESASFPSHKSAQNCATLNLRAREDDTLLARPCDPRSRSKPVSASTSAARSAVSSSASSSIHRFVPLAVQPTGTAAIVGNGGSASADDAPLCTSLNSAGETPDESHPLPLLLPSPQHTSPPTSASPVQHSPAAVAPKPTHSGRPPQPSAHPVVNAAKISGGNASNMGGAAVTGPGRKLAMPACAIVGLRTLVSAPEAAQNK</sequence>
<feature type="compositionally biased region" description="Low complexity" evidence="1">
    <location>
        <begin position="422"/>
        <end position="441"/>
    </location>
</feature>
<dbReference type="Proteomes" id="UP000038009">
    <property type="component" value="Unassembled WGS sequence"/>
</dbReference>
<dbReference type="AlphaFoldDB" id="A0A0N1I0Y8"/>
<gene>
    <name evidence="2" type="ORF">ABL78_6337</name>
</gene>
<evidence type="ECO:0000256" key="1">
    <source>
        <dbReference type="SAM" id="MobiDB-lite"/>
    </source>
</evidence>
<feature type="compositionally biased region" description="Low complexity" evidence="1">
    <location>
        <begin position="358"/>
        <end position="371"/>
    </location>
</feature>
<accession>A0A0N1I0Y8</accession>
<evidence type="ECO:0000313" key="3">
    <source>
        <dbReference type="Proteomes" id="UP000038009"/>
    </source>
</evidence>
<protein>
    <submittedName>
        <fullName evidence="2">Uncharacterized protein</fullName>
    </submittedName>
</protein>
<feature type="region of interest" description="Disordered" evidence="1">
    <location>
        <begin position="342"/>
        <end position="371"/>
    </location>
</feature>
<dbReference type="EMBL" id="LJSK01000245">
    <property type="protein sequence ID" value="KPI84605.1"/>
    <property type="molecule type" value="Genomic_DNA"/>
</dbReference>
<keyword evidence="3" id="KW-1185">Reference proteome</keyword>
<comment type="caution">
    <text evidence="2">The sequence shown here is derived from an EMBL/GenBank/DDBJ whole genome shotgun (WGS) entry which is preliminary data.</text>
</comment>
<name>A0A0N1I0Y8_LEPSE</name>